<feature type="compositionally biased region" description="Low complexity" evidence="6">
    <location>
        <begin position="79"/>
        <end position="95"/>
    </location>
</feature>
<dbReference type="SMART" id="SM00727">
    <property type="entry name" value="STI1"/>
    <property type="match status" value="1"/>
</dbReference>
<dbReference type="PROSITE" id="PS50053">
    <property type="entry name" value="UBIQUITIN_2"/>
    <property type="match status" value="1"/>
</dbReference>
<dbReference type="NCBIfam" id="TIGR00601">
    <property type="entry name" value="rad23"/>
    <property type="match status" value="1"/>
</dbReference>
<comment type="similarity">
    <text evidence="5">Belongs to the RAD23 family.</text>
</comment>
<dbReference type="Gene3D" id="1.10.8.10">
    <property type="entry name" value="DNA helicase RuvA subunit, C-terminal domain"/>
    <property type="match status" value="2"/>
</dbReference>
<dbReference type="Pfam" id="PF00627">
    <property type="entry name" value="UBA"/>
    <property type="match status" value="2"/>
</dbReference>
<dbReference type="EMBL" id="JAVHNQ010000003">
    <property type="protein sequence ID" value="KAK6353544.1"/>
    <property type="molecule type" value="Genomic_DNA"/>
</dbReference>
<dbReference type="GO" id="GO:0006289">
    <property type="term" value="P:nucleotide-excision repair"/>
    <property type="evidence" value="ECO:0007669"/>
    <property type="project" value="UniProtKB-UniRule"/>
</dbReference>
<feature type="domain" description="UBA" evidence="7">
    <location>
        <begin position="368"/>
        <end position="409"/>
    </location>
</feature>
<dbReference type="SUPFAM" id="SSF101238">
    <property type="entry name" value="XPC-binding domain"/>
    <property type="match status" value="1"/>
</dbReference>
<dbReference type="PROSITE" id="PS50030">
    <property type="entry name" value="UBA"/>
    <property type="match status" value="2"/>
</dbReference>
<dbReference type="FunFam" id="1.10.8.10:FF:000003">
    <property type="entry name" value="UV excision repair protein RAD23 homolog"/>
    <property type="match status" value="1"/>
</dbReference>
<dbReference type="InterPro" id="IPR015940">
    <property type="entry name" value="UBA"/>
</dbReference>
<dbReference type="InterPro" id="IPR004806">
    <property type="entry name" value="Rad23"/>
</dbReference>
<dbReference type="GO" id="GO:0043130">
    <property type="term" value="F:ubiquitin binding"/>
    <property type="evidence" value="ECO:0007669"/>
    <property type="project" value="UniProtKB-UniRule"/>
</dbReference>
<dbReference type="Gene3D" id="3.10.20.90">
    <property type="entry name" value="Phosphatidylinositol 3-kinase Catalytic Subunit, Chain A, domain 1"/>
    <property type="match status" value="1"/>
</dbReference>
<dbReference type="CDD" id="cd01805">
    <property type="entry name" value="Ubl_Rad23"/>
    <property type="match status" value="1"/>
</dbReference>
<dbReference type="PANTHER" id="PTHR10621:SF0">
    <property type="entry name" value="UV EXCISION REPAIR PROTEIN RAD23"/>
    <property type="match status" value="1"/>
</dbReference>
<name>A0AAV9V479_9PEZI</name>
<comment type="caution">
    <text evidence="9">The sequence shown here is derived from an EMBL/GenBank/DDBJ whole genome shotgun (WGS) entry which is preliminary data.</text>
</comment>
<protein>
    <recommendedName>
        <fullName evidence="5">UV excision repair protein RAD23</fullName>
    </recommendedName>
</protein>
<feature type="domain" description="UBA" evidence="7">
    <location>
        <begin position="154"/>
        <end position="194"/>
    </location>
</feature>
<dbReference type="AlphaFoldDB" id="A0AAV9V479"/>
<dbReference type="SMART" id="SM00213">
    <property type="entry name" value="UBQ"/>
    <property type="match status" value="1"/>
</dbReference>
<dbReference type="Pfam" id="PF00240">
    <property type="entry name" value="ubiquitin"/>
    <property type="match status" value="1"/>
</dbReference>
<dbReference type="FunFam" id="1.10.10.540:FF:000001">
    <property type="entry name" value="UV excision repair protein RAD23 B"/>
    <property type="match status" value="1"/>
</dbReference>
<dbReference type="CDD" id="cd14381">
    <property type="entry name" value="UBA2_Rhp23p_like"/>
    <property type="match status" value="1"/>
</dbReference>
<dbReference type="GO" id="GO:0005654">
    <property type="term" value="C:nucleoplasm"/>
    <property type="evidence" value="ECO:0007669"/>
    <property type="project" value="TreeGrafter"/>
</dbReference>
<evidence type="ECO:0000259" key="8">
    <source>
        <dbReference type="PROSITE" id="PS50053"/>
    </source>
</evidence>
<dbReference type="SMART" id="SM00165">
    <property type="entry name" value="UBA"/>
    <property type="match status" value="2"/>
</dbReference>
<dbReference type="Proteomes" id="UP001375240">
    <property type="component" value="Unassembled WGS sequence"/>
</dbReference>
<feature type="compositionally biased region" description="Low complexity" evidence="6">
    <location>
        <begin position="132"/>
        <end position="143"/>
    </location>
</feature>
<dbReference type="GO" id="GO:0070628">
    <property type="term" value="F:proteasome binding"/>
    <property type="evidence" value="ECO:0007669"/>
    <property type="project" value="TreeGrafter"/>
</dbReference>
<dbReference type="PANTHER" id="PTHR10621">
    <property type="entry name" value="UV EXCISION REPAIR PROTEIN RAD23"/>
    <property type="match status" value="1"/>
</dbReference>
<dbReference type="InterPro" id="IPR006636">
    <property type="entry name" value="STI1_HS-bd"/>
</dbReference>
<dbReference type="InterPro" id="IPR000626">
    <property type="entry name" value="Ubiquitin-like_dom"/>
</dbReference>
<dbReference type="Pfam" id="PF09280">
    <property type="entry name" value="XPC-binding"/>
    <property type="match status" value="1"/>
</dbReference>
<evidence type="ECO:0000256" key="5">
    <source>
        <dbReference type="RuleBase" id="RU367049"/>
    </source>
</evidence>
<keyword evidence="10" id="KW-1185">Reference proteome</keyword>
<dbReference type="InterPro" id="IPR036353">
    <property type="entry name" value="XPC-bd_sf"/>
</dbReference>
<dbReference type="GO" id="GO:0031593">
    <property type="term" value="F:polyubiquitin modification-dependent protein binding"/>
    <property type="evidence" value="ECO:0007669"/>
    <property type="project" value="UniProtKB-UniRule"/>
</dbReference>
<dbReference type="SUPFAM" id="SSF54236">
    <property type="entry name" value="Ubiquitin-like"/>
    <property type="match status" value="1"/>
</dbReference>
<evidence type="ECO:0000256" key="2">
    <source>
        <dbReference type="ARBA" id="ARBA00022763"/>
    </source>
</evidence>
<keyword evidence="1" id="KW-0677">Repeat</keyword>
<sequence>MSDTIKLTFKDLKNERFTIDASSTDTVSSVKEKIQAEKGWEPASIKLIYSGKILQDAQTVGSYNIEEKGFVVCMVSKPKPGAAKPSGSSSAAGPSTPVKSSTPVQTPLAPAANPPSASTSANVVPETPTPAPQAATSQPSTASFNDPSSLAMGSARESAIQQMMEMGFPRPDVEAAMRAAFNNPDRAVEYLMTGIPENLQREATPAQSSRPPAAAPAAAAAAAGGAAAANPPAQPQAPAAADSDEPINLFDAAAAQRQGNRANPTSRGAQVAAALGGGAGANLDFLRNNPQFQQLRQVVQEHPQMLEPILQQVGQGNPQLAHLISQNPGAFLQLLSEGVEGDGDLAEMLGAAGGAGAGGGATMSIPVTEEERDAIERLCQLGFERDLVIQAYFACDKNEEMAANFLFEQPPDPEN</sequence>
<dbReference type="FunFam" id="3.10.20.90:FF:000175">
    <property type="entry name" value="UV excision repair protein Rad23"/>
    <property type="match status" value="1"/>
</dbReference>
<dbReference type="GO" id="GO:0005829">
    <property type="term" value="C:cytosol"/>
    <property type="evidence" value="ECO:0007669"/>
    <property type="project" value="TreeGrafter"/>
</dbReference>
<feature type="compositionally biased region" description="Low complexity" evidence="6">
    <location>
        <begin position="106"/>
        <end position="122"/>
    </location>
</feature>
<dbReference type="InterPro" id="IPR029071">
    <property type="entry name" value="Ubiquitin-like_domsf"/>
</dbReference>
<gene>
    <name evidence="9" type="ORF">TWF696_005507</name>
</gene>
<keyword evidence="5" id="KW-0963">Cytoplasm</keyword>
<dbReference type="GO" id="GO:0003684">
    <property type="term" value="F:damaged DNA binding"/>
    <property type="evidence" value="ECO:0007669"/>
    <property type="project" value="UniProtKB-UniRule"/>
</dbReference>
<comment type="function">
    <text evidence="5">Multiubiquitin chain receptor involved in modulation of proteasomal degradation. Involved in nucleotide excision repair.</text>
</comment>
<comment type="subcellular location">
    <subcellularLocation>
        <location evidence="5">Nucleus</location>
    </subcellularLocation>
    <subcellularLocation>
        <location evidence="5">Cytoplasm</location>
    </subcellularLocation>
</comment>
<feature type="domain" description="Ubiquitin-like" evidence="8">
    <location>
        <begin position="5"/>
        <end position="80"/>
    </location>
</feature>
<proteinExistence type="inferred from homology"/>
<dbReference type="Gene3D" id="1.10.10.540">
    <property type="entry name" value="XPC-binding domain"/>
    <property type="match status" value="1"/>
</dbReference>
<dbReference type="PRINTS" id="PR01839">
    <property type="entry name" value="RAD23PROTEIN"/>
</dbReference>
<dbReference type="SUPFAM" id="SSF46934">
    <property type="entry name" value="UBA-like"/>
    <property type="match status" value="2"/>
</dbReference>
<keyword evidence="2 5" id="KW-0227">DNA damage</keyword>
<evidence type="ECO:0000256" key="6">
    <source>
        <dbReference type="SAM" id="MobiDB-lite"/>
    </source>
</evidence>
<keyword evidence="4 5" id="KW-0539">Nucleus</keyword>
<keyword evidence="3 5" id="KW-0234">DNA repair</keyword>
<reference evidence="9 10" key="1">
    <citation type="submission" date="2019-10" db="EMBL/GenBank/DDBJ databases">
        <authorList>
            <person name="Palmer J.M."/>
        </authorList>
    </citation>
    <scope>NUCLEOTIDE SEQUENCE [LARGE SCALE GENOMIC DNA]</scope>
    <source>
        <strain evidence="9 10">TWF696</strain>
    </source>
</reference>
<dbReference type="GO" id="GO:0043161">
    <property type="term" value="P:proteasome-mediated ubiquitin-dependent protein catabolic process"/>
    <property type="evidence" value="ECO:0007669"/>
    <property type="project" value="UniProtKB-UniRule"/>
</dbReference>
<evidence type="ECO:0000259" key="7">
    <source>
        <dbReference type="PROSITE" id="PS50030"/>
    </source>
</evidence>
<dbReference type="InterPro" id="IPR015360">
    <property type="entry name" value="XPC-bd"/>
</dbReference>
<evidence type="ECO:0000256" key="1">
    <source>
        <dbReference type="ARBA" id="ARBA00022737"/>
    </source>
</evidence>
<evidence type="ECO:0000313" key="10">
    <source>
        <dbReference type="Proteomes" id="UP001375240"/>
    </source>
</evidence>
<dbReference type="FunFam" id="1.10.8.10:FF:000002">
    <property type="entry name" value="UV excision repair protein RAD23 homolog"/>
    <property type="match status" value="1"/>
</dbReference>
<evidence type="ECO:0000256" key="4">
    <source>
        <dbReference type="ARBA" id="ARBA00023242"/>
    </source>
</evidence>
<feature type="region of interest" description="Disordered" evidence="6">
    <location>
        <begin position="79"/>
        <end position="155"/>
    </location>
</feature>
<organism evidence="9 10">
    <name type="scientific">Orbilia brochopaga</name>
    <dbReference type="NCBI Taxonomy" id="3140254"/>
    <lineage>
        <taxon>Eukaryota</taxon>
        <taxon>Fungi</taxon>
        <taxon>Dikarya</taxon>
        <taxon>Ascomycota</taxon>
        <taxon>Pezizomycotina</taxon>
        <taxon>Orbiliomycetes</taxon>
        <taxon>Orbiliales</taxon>
        <taxon>Orbiliaceae</taxon>
        <taxon>Orbilia</taxon>
    </lineage>
</organism>
<evidence type="ECO:0000313" key="9">
    <source>
        <dbReference type="EMBL" id="KAK6353544.1"/>
    </source>
</evidence>
<accession>A0AAV9V479</accession>
<evidence type="ECO:0000256" key="3">
    <source>
        <dbReference type="ARBA" id="ARBA00023204"/>
    </source>
</evidence>
<dbReference type="InterPro" id="IPR009060">
    <property type="entry name" value="UBA-like_sf"/>
</dbReference>